<dbReference type="AlphaFoldDB" id="A0A4Q4KSR0"/>
<gene>
    <name evidence="1" type="ORF">ERX46_01725</name>
</gene>
<protein>
    <submittedName>
        <fullName evidence="1">ATPase</fullName>
    </submittedName>
</protein>
<evidence type="ECO:0000313" key="1">
    <source>
        <dbReference type="EMBL" id="RYM35739.1"/>
    </source>
</evidence>
<dbReference type="SUPFAM" id="SSF52540">
    <property type="entry name" value="P-loop containing nucleoside triphosphate hydrolases"/>
    <property type="match status" value="1"/>
</dbReference>
<dbReference type="RefSeq" id="WP_130092106.1">
    <property type="nucleotide sequence ID" value="NZ_SETE01000001.1"/>
</dbReference>
<dbReference type="Gene3D" id="3.40.50.300">
    <property type="entry name" value="P-loop containing nucleotide triphosphate hydrolases"/>
    <property type="match status" value="1"/>
</dbReference>
<proteinExistence type="predicted"/>
<evidence type="ECO:0000313" key="2">
    <source>
        <dbReference type="Proteomes" id="UP000293952"/>
    </source>
</evidence>
<dbReference type="OrthoDB" id="835620at2"/>
<accession>A0A4Q4KSR0</accession>
<name>A0A4Q4KSR0_9FLAO</name>
<dbReference type="EMBL" id="SETE01000001">
    <property type="protein sequence ID" value="RYM35739.1"/>
    <property type="molecule type" value="Genomic_DNA"/>
</dbReference>
<keyword evidence="2" id="KW-1185">Reference proteome</keyword>
<comment type="caution">
    <text evidence="1">The sequence shown here is derived from an EMBL/GenBank/DDBJ whole genome shotgun (WGS) entry which is preliminary data.</text>
</comment>
<organism evidence="1 2">
    <name type="scientific">Brumimicrobium glaciale</name>
    <dbReference type="NCBI Taxonomy" id="200475"/>
    <lineage>
        <taxon>Bacteria</taxon>
        <taxon>Pseudomonadati</taxon>
        <taxon>Bacteroidota</taxon>
        <taxon>Flavobacteriia</taxon>
        <taxon>Flavobacteriales</taxon>
        <taxon>Crocinitomicaceae</taxon>
        <taxon>Brumimicrobium</taxon>
    </lineage>
</organism>
<reference evidence="1 2" key="1">
    <citation type="submission" date="2019-02" db="EMBL/GenBank/DDBJ databases">
        <title>Genome sequence of the sea-ice species Brumimicrobium glaciale.</title>
        <authorList>
            <person name="Bowman J.P."/>
        </authorList>
    </citation>
    <scope>NUCLEOTIDE SEQUENCE [LARGE SCALE GENOMIC DNA]</scope>
    <source>
        <strain evidence="1 2">IC156</strain>
    </source>
</reference>
<sequence>MEKPYKIKNNMRHFKFHDTLHYLQHKGREKFGKEFRIHNEDIKTLHKLIIYMIHEDIQCKKYGIDLKKGILITGPVGCGKTSWMQIIQTIILPEQTFQVKSTRDIAFEFNQNGFNTIQAYGKRQRAFCLDDIGVEQNIKFYGNECNTIAEILLQRYDLLVNHQIVTHATTNLTAKEIENLYGKRVRSRLRKMFNLISFPPETKDKRK</sequence>
<dbReference type="InterPro" id="IPR027417">
    <property type="entry name" value="P-loop_NTPase"/>
</dbReference>
<dbReference type="Proteomes" id="UP000293952">
    <property type="component" value="Unassembled WGS sequence"/>
</dbReference>